<reference evidence="1" key="1">
    <citation type="journal article" date="2016" name="Genome Announc.">
        <title>Draft genomes of two strains of Paenibacillus glucanolyticus with capability to degrade lignocellulose.</title>
        <authorList>
            <person name="Mathews S.L."/>
            <person name="Pawlak J."/>
            <person name="Grunden A.M."/>
        </authorList>
    </citation>
    <scope>NUCLEOTIDE SEQUENCE [LARGE SCALE GENOMIC DNA]</scope>
    <source>
        <strain evidence="1">SLM1</strain>
    </source>
</reference>
<evidence type="ECO:0000313" key="2">
    <source>
        <dbReference type="Proteomes" id="UP000076796"/>
    </source>
</evidence>
<accession>A0A163K675</accession>
<dbReference type="EMBL" id="LWMH01000001">
    <property type="protein sequence ID" value="KZS47019.1"/>
    <property type="molecule type" value="Genomic_DNA"/>
</dbReference>
<keyword evidence="2" id="KW-1185">Reference proteome</keyword>
<organism evidence="1 2">
    <name type="scientific">Paenibacillus glucanolyticus</name>
    <dbReference type="NCBI Taxonomy" id="59843"/>
    <lineage>
        <taxon>Bacteria</taxon>
        <taxon>Bacillati</taxon>
        <taxon>Bacillota</taxon>
        <taxon>Bacilli</taxon>
        <taxon>Bacillales</taxon>
        <taxon>Paenibacillaceae</taxon>
        <taxon>Paenibacillus</taxon>
    </lineage>
</organism>
<name>A0A163K675_9BACL</name>
<dbReference type="RefSeq" id="WP_063478605.1">
    <property type="nucleotide sequence ID" value="NZ_CP147845.1"/>
</dbReference>
<dbReference type="AlphaFoldDB" id="A0A163K675"/>
<dbReference type="InterPro" id="IPR008929">
    <property type="entry name" value="Chondroitin_lyas"/>
</dbReference>
<dbReference type="Proteomes" id="UP000076796">
    <property type="component" value="Unassembled WGS sequence"/>
</dbReference>
<evidence type="ECO:0008006" key="3">
    <source>
        <dbReference type="Google" id="ProtNLM"/>
    </source>
</evidence>
<proteinExistence type="predicted"/>
<dbReference type="STRING" id="59843.A3958_13920"/>
<gene>
    <name evidence="1" type="ORF">AWU65_14340</name>
</gene>
<dbReference type="Gene3D" id="2.70.98.70">
    <property type="match status" value="1"/>
</dbReference>
<dbReference type="PANTHER" id="PTHR38045">
    <property type="entry name" value="CHROMOSOME 1, WHOLE GENOME SHOTGUN SEQUENCE"/>
    <property type="match status" value="1"/>
</dbReference>
<dbReference type="GeneID" id="97557603"/>
<dbReference type="PANTHER" id="PTHR38045:SF1">
    <property type="entry name" value="HEPARINASE II_III-LIKE PROTEIN"/>
    <property type="match status" value="1"/>
</dbReference>
<comment type="caution">
    <text evidence="1">The sequence shown here is derived from an EMBL/GenBank/DDBJ whole genome shotgun (WGS) entry which is preliminary data.</text>
</comment>
<sequence>MSREQELKPAVTRWASVDLRLYYPNGDQRSFWEDIQSSGAYEEDIAQIRREGVRVLAEPIPQLTYDLFARFARQGTRLEYEKVYFERRRRLNTCALLTLLEPGKEEYLLALQEMIWTICDEYTWCLPAHLNGESSANIRSTIDLFSAETGFTLSEIRLLLQDRLPPLLISRMEDEVARRLFTPFLSDEFGWETATHNWSAVCAGSIGSAALLMMEDTGKLEEILLKTERCMVYYLQGFGADGACLEGLGYWNYGFGYFVYYADLLLKRSQGAMDWFRDEKVSRIALFQQRSFLGGRAVVNFSDSQPESAVHIGLSHYLAGLYEDFETPPPSLRSAYGDDHCSRWAPTLRNLIWRDPGKPGSEWGEASYYLPDARWLISRVSDGEELYAFAAKGGRNDEPHNHNDLGHFILYGAGEVWCSDLGCGEYTADYFGDGRYDYDCNGSQGHSVPIIDGHVQREGADSEAVVLEAATGQEKDMLTVELTSAYRAPVLREFVRSLEWNKQEVRPVLTLRDRFNFHSPPGSLVERIVTRVQPELKQLDDCWMVVLRAAGADEQGEIREQEQVQRKEEAAEELAADERTWKRTAVQDSECTQVPDPSMDDRLGLAIHYDPGLMEPELKAYTFRDHDGKDAAWYAIDFNVKDPGLCVNIGLGFQFI</sequence>
<dbReference type="OrthoDB" id="9793856at2"/>
<dbReference type="SUPFAM" id="SSF48230">
    <property type="entry name" value="Chondroitin AC/alginate lyase"/>
    <property type="match status" value="1"/>
</dbReference>
<dbReference type="Gene3D" id="1.50.10.100">
    <property type="entry name" value="Chondroitin AC/alginate lyase"/>
    <property type="match status" value="1"/>
</dbReference>
<protein>
    <recommendedName>
        <fullName evidence="3">Heparinase</fullName>
    </recommendedName>
</protein>
<evidence type="ECO:0000313" key="1">
    <source>
        <dbReference type="EMBL" id="KZS47019.1"/>
    </source>
</evidence>